<dbReference type="InterPro" id="IPR039315">
    <property type="entry name" value="CheW"/>
</dbReference>
<name>A0ABM5V2L3_9BURK</name>
<protein>
    <submittedName>
        <fullName evidence="2">Chemotaxis protein CheW</fullName>
    </submittedName>
</protein>
<proteinExistence type="predicted"/>
<dbReference type="RefSeq" id="WP_053198605.1">
    <property type="nucleotide sequence ID" value="NZ_CP011409.1"/>
</dbReference>
<dbReference type="SUPFAM" id="SSF50341">
    <property type="entry name" value="CheW-like"/>
    <property type="match status" value="1"/>
</dbReference>
<evidence type="ECO:0000259" key="1">
    <source>
        <dbReference type="PROSITE" id="PS50851"/>
    </source>
</evidence>
<organism evidence="2 3">
    <name type="scientific">Herbaspirillum hiltneri N3</name>
    <dbReference type="NCBI Taxonomy" id="1262470"/>
    <lineage>
        <taxon>Bacteria</taxon>
        <taxon>Pseudomonadati</taxon>
        <taxon>Pseudomonadota</taxon>
        <taxon>Betaproteobacteria</taxon>
        <taxon>Burkholderiales</taxon>
        <taxon>Oxalobacteraceae</taxon>
        <taxon>Herbaspirillum</taxon>
    </lineage>
</organism>
<evidence type="ECO:0000313" key="2">
    <source>
        <dbReference type="EMBL" id="AKZ63752.1"/>
    </source>
</evidence>
<dbReference type="Proteomes" id="UP000063429">
    <property type="component" value="Chromosome"/>
</dbReference>
<dbReference type="PROSITE" id="PS50851">
    <property type="entry name" value="CHEW"/>
    <property type="match status" value="1"/>
</dbReference>
<dbReference type="SMART" id="SM00260">
    <property type="entry name" value="CheW"/>
    <property type="match status" value="1"/>
</dbReference>
<dbReference type="PANTHER" id="PTHR22617:SF43">
    <property type="entry name" value="PROTEIN PILI"/>
    <property type="match status" value="1"/>
</dbReference>
<dbReference type="PANTHER" id="PTHR22617">
    <property type="entry name" value="CHEMOTAXIS SENSOR HISTIDINE KINASE-RELATED"/>
    <property type="match status" value="1"/>
</dbReference>
<dbReference type="InterPro" id="IPR036061">
    <property type="entry name" value="CheW-like_dom_sf"/>
</dbReference>
<sequence>MLFLIFQIGNERYALDAAEVAVVLPPAPCKQVPEAPPWVRGIFSHQGRNVPVLDVSMLALGTPAAARLSTRMVLVHYRPEGRRNTSGEPQLLGLVVERATDTLRCEAADFTGSGLAHDNARYLGPVMRHGDGLIQWVRVADMLDAEVQALLFPEESPA</sequence>
<gene>
    <name evidence="2" type="ORF">F506_14720</name>
</gene>
<reference evidence="3" key="1">
    <citation type="journal article" date="2015" name="Genome Announc.">
        <title>Complete Genome Sequence of Herbaspirillum hiltneri N3 (DSM 17495), Isolated from Surface-Sterilized Wheat Roots.</title>
        <authorList>
            <person name="Guizelini D."/>
            <person name="Saizaki P.M."/>
            <person name="Coimbra N.A."/>
            <person name="Weiss V.A."/>
            <person name="Faoro H."/>
            <person name="Sfeir M.Z."/>
            <person name="Baura V.A."/>
            <person name="Monteiro R.A."/>
            <person name="Chubatsu L.S."/>
            <person name="Souza E.M."/>
            <person name="Cruz L.M."/>
            <person name="Pedrosa F.O."/>
            <person name="Raittz R.T."/>
            <person name="Marchaukoski J.N."/>
            <person name="Steffens M.B."/>
        </authorList>
    </citation>
    <scope>NUCLEOTIDE SEQUENCE [LARGE SCALE GENOMIC DNA]</scope>
    <source>
        <strain evidence="3">N3</strain>
    </source>
</reference>
<dbReference type="Pfam" id="PF01584">
    <property type="entry name" value="CheW"/>
    <property type="match status" value="1"/>
</dbReference>
<feature type="domain" description="CheW-like" evidence="1">
    <location>
        <begin position="1"/>
        <end position="148"/>
    </location>
</feature>
<dbReference type="EMBL" id="CP011409">
    <property type="protein sequence ID" value="AKZ63752.1"/>
    <property type="molecule type" value="Genomic_DNA"/>
</dbReference>
<keyword evidence="3" id="KW-1185">Reference proteome</keyword>
<dbReference type="Gene3D" id="2.40.50.180">
    <property type="entry name" value="CheA-289, Domain 4"/>
    <property type="match status" value="1"/>
</dbReference>
<dbReference type="Gene3D" id="2.30.30.40">
    <property type="entry name" value="SH3 Domains"/>
    <property type="match status" value="1"/>
</dbReference>
<accession>A0ABM5V2L3</accession>
<evidence type="ECO:0000313" key="3">
    <source>
        <dbReference type="Proteomes" id="UP000063429"/>
    </source>
</evidence>
<dbReference type="InterPro" id="IPR002545">
    <property type="entry name" value="CheW-lke_dom"/>
</dbReference>